<dbReference type="Gene3D" id="3.30.420.280">
    <property type="match status" value="1"/>
</dbReference>
<protein>
    <submittedName>
        <fullName evidence="1">Terminase</fullName>
    </submittedName>
</protein>
<dbReference type="Proteomes" id="UP000315309">
    <property type="component" value="Segment"/>
</dbReference>
<accession>A0A516KT49</accession>
<dbReference type="InterPro" id="IPR027417">
    <property type="entry name" value="P-loop_NTPase"/>
</dbReference>
<evidence type="ECO:0000313" key="2">
    <source>
        <dbReference type="Proteomes" id="UP000315309"/>
    </source>
</evidence>
<proteinExistence type="predicted"/>
<sequence>MARFPVHYQPRPYQAELHQMWRNKRIGVAVFPRQSGKDVAMSMEMCERRLKIPKSTGTYISLDNPMIKDILWQKTYVDPATGQYVRMLQDNVPSDRVDWKNTVMEGEFTNKSRLKVQGYFQSGRDKNGVGTSFLDYAFTELALFTREDPIPRLMPIIQGEHEDKKLMVASTPRGKRNNPLWQLIQNHGEQKDFQVITRTIEDLNNMMSAAGLPAVMSQQRLEEVEETYFKRFGNNRMFMQEYYVDFEEMDAAAVYGEAYIKLLKEKRNVEFNLDSAHPVYVAFDIGSSGLHSDATAWIAFQWFNNKLFIFDCGEGHGKALPEYVDDLQQKPWFNKLQMIILPWDGDHHEKAVNTTPADMMRTRFPNVAVLAKSNKVWKIPGSRQGDHDLITDIQQVRMQLYNTIIHPDNCVRVLECLERYRYEYNSKLQMWSGKPLHDQYSNMMDALRYTVQATKELDFFQGGWFDGNQQTKSRDYEEDWSGVWAR</sequence>
<dbReference type="KEGG" id="vg:55621188"/>
<name>A0A516KT49_9CAUD</name>
<dbReference type="Gene3D" id="3.40.50.300">
    <property type="entry name" value="P-loop containing nucleotide triphosphate hydrolases"/>
    <property type="match status" value="1"/>
</dbReference>
<dbReference type="GeneID" id="55621188"/>
<evidence type="ECO:0000313" key="1">
    <source>
        <dbReference type="EMBL" id="QDP44867.1"/>
    </source>
</evidence>
<dbReference type="RefSeq" id="YP_009850705.1">
    <property type="nucleotide sequence ID" value="NC_048801.1"/>
</dbReference>
<keyword evidence="2" id="KW-1185">Reference proteome</keyword>
<gene>
    <name evidence="1" type="primary">48</name>
    <name evidence="1" type="ORF">SEA_ARAXXI_48</name>
</gene>
<organism evidence="1 2">
    <name type="scientific">Microbacterium phage Araxxi</name>
    <dbReference type="NCBI Taxonomy" id="2590948"/>
    <lineage>
        <taxon>Viruses</taxon>
        <taxon>Duplodnaviria</taxon>
        <taxon>Heunggongvirae</taxon>
        <taxon>Uroviricota</taxon>
        <taxon>Caudoviricetes</taxon>
        <taxon>Burrovirus</taxon>
        <taxon>Burrovirus araxxi</taxon>
    </lineage>
</organism>
<dbReference type="EMBL" id="MN062711">
    <property type="protein sequence ID" value="QDP44867.1"/>
    <property type="molecule type" value="Genomic_DNA"/>
</dbReference>
<reference evidence="1 2" key="1">
    <citation type="submission" date="2019-06" db="EMBL/GenBank/DDBJ databases">
        <authorList>
            <person name="Cleveland K."/>
            <person name="Luciani P."/>
            <person name="Chung H."/>
            <person name="Caruso S.M."/>
            <person name="Garlena R.A."/>
            <person name="Russell D.A."/>
            <person name="Pope W.H."/>
            <person name="Jacobs-Sera D."/>
            <person name="Hatfull G.F."/>
        </authorList>
    </citation>
    <scope>NUCLEOTIDE SEQUENCE [LARGE SCALE GENOMIC DNA]</scope>
</reference>